<dbReference type="AlphaFoldDB" id="F0ZEM9"/>
<protein>
    <submittedName>
        <fullName evidence="2">Expressed protein</fullName>
    </submittedName>
</protein>
<dbReference type="GeneID" id="10499521"/>
<evidence type="ECO:0000313" key="3">
    <source>
        <dbReference type="Proteomes" id="UP000001064"/>
    </source>
</evidence>
<dbReference type="Proteomes" id="UP000001064">
    <property type="component" value="Unassembled WGS sequence"/>
</dbReference>
<accession>F0ZEM9</accession>
<proteinExistence type="predicted"/>
<dbReference type="InParanoid" id="F0ZEM9"/>
<feature type="region of interest" description="Disordered" evidence="1">
    <location>
        <begin position="154"/>
        <end position="184"/>
    </location>
</feature>
<dbReference type="RefSeq" id="XP_003285878.1">
    <property type="nucleotide sequence ID" value="XM_003285830.1"/>
</dbReference>
<dbReference type="EMBL" id="GL870995">
    <property type="protein sequence ID" value="EGC37617.1"/>
    <property type="molecule type" value="Genomic_DNA"/>
</dbReference>
<organism evidence="2 3">
    <name type="scientific">Dictyostelium purpureum</name>
    <name type="common">Slime mold</name>
    <dbReference type="NCBI Taxonomy" id="5786"/>
    <lineage>
        <taxon>Eukaryota</taxon>
        <taxon>Amoebozoa</taxon>
        <taxon>Evosea</taxon>
        <taxon>Eumycetozoa</taxon>
        <taxon>Dictyostelia</taxon>
        <taxon>Dictyosteliales</taxon>
        <taxon>Dictyosteliaceae</taxon>
        <taxon>Dictyostelium</taxon>
    </lineage>
</organism>
<keyword evidence="3" id="KW-1185">Reference proteome</keyword>
<feature type="compositionally biased region" description="Low complexity" evidence="1">
    <location>
        <begin position="157"/>
        <end position="184"/>
    </location>
</feature>
<gene>
    <name evidence="2" type="ORF">DICPUDRAFT_97198</name>
</gene>
<dbReference type="KEGG" id="dpp:DICPUDRAFT_97198"/>
<dbReference type="VEuPathDB" id="AmoebaDB:DICPUDRAFT_97198"/>
<name>F0ZEM9_DICPU</name>
<evidence type="ECO:0000313" key="2">
    <source>
        <dbReference type="EMBL" id="EGC37617.1"/>
    </source>
</evidence>
<sequence length="203" mass="24063">MVLTSLRRRPLSISYVAQLLENKVFSEISDQDDLKYFTVCFVERENCDKFEDSIYDNHENDNFILRRLMLHNDTRDIVLKGDRACMLSLKCKNIFRRSNDVSSVVPEKIFVPSRLSSPANLEKRYQVYYYIFKHKRESINRLLISSRISVENDHNQTNEVNNNQTNEVNNNQTSEVNTNQNNDMMDQDNEQMVQEPPNIPFQW</sequence>
<reference evidence="3" key="1">
    <citation type="journal article" date="2011" name="Genome Biol.">
        <title>Comparative genomics of the social amoebae Dictyostelium discoideum and Dictyostelium purpureum.</title>
        <authorList>
            <consortium name="US DOE Joint Genome Institute (JGI-PGF)"/>
            <person name="Sucgang R."/>
            <person name="Kuo A."/>
            <person name="Tian X."/>
            <person name="Salerno W."/>
            <person name="Parikh A."/>
            <person name="Feasley C.L."/>
            <person name="Dalin E."/>
            <person name="Tu H."/>
            <person name="Huang E."/>
            <person name="Barry K."/>
            <person name="Lindquist E."/>
            <person name="Shapiro H."/>
            <person name="Bruce D."/>
            <person name="Schmutz J."/>
            <person name="Salamov A."/>
            <person name="Fey P."/>
            <person name="Gaudet P."/>
            <person name="Anjard C."/>
            <person name="Babu M.M."/>
            <person name="Basu S."/>
            <person name="Bushmanova Y."/>
            <person name="van der Wel H."/>
            <person name="Katoh-Kurasawa M."/>
            <person name="Dinh C."/>
            <person name="Coutinho P.M."/>
            <person name="Saito T."/>
            <person name="Elias M."/>
            <person name="Schaap P."/>
            <person name="Kay R.R."/>
            <person name="Henrissat B."/>
            <person name="Eichinger L."/>
            <person name="Rivero F."/>
            <person name="Putnam N.H."/>
            <person name="West C.M."/>
            <person name="Loomis W.F."/>
            <person name="Chisholm R.L."/>
            <person name="Shaulsky G."/>
            <person name="Strassmann J.E."/>
            <person name="Queller D.C."/>
            <person name="Kuspa A."/>
            <person name="Grigoriev I.V."/>
        </authorList>
    </citation>
    <scope>NUCLEOTIDE SEQUENCE [LARGE SCALE GENOMIC DNA]</scope>
    <source>
        <strain evidence="3">QSDP1</strain>
    </source>
</reference>
<evidence type="ECO:0000256" key="1">
    <source>
        <dbReference type="SAM" id="MobiDB-lite"/>
    </source>
</evidence>